<dbReference type="GO" id="GO:0015031">
    <property type="term" value="P:protein transport"/>
    <property type="evidence" value="ECO:0007669"/>
    <property type="project" value="UniProtKB-KW"/>
</dbReference>
<comment type="caution">
    <text evidence="13">The sequence shown here is derived from an EMBL/GenBank/DDBJ whole genome shotgun (WGS) entry which is preliminary data.</text>
</comment>
<dbReference type="Gene3D" id="3.30.1150.10">
    <property type="match status" value="1"/>
</dbReference>
<accession>A0A399RCW9</accession>
<evidence type="ECO:0000256" key="10">
    <source>
        <dbReference type="SAM" id="MobiDB-lite"/>
    </source>
</evidence>
<gene>
    <name evidence="13" type="ORF">D1223_10370</name>
</gene>
<dbReference type="SUPFAM" id="SSF74653">
    <property type="entry name" value="TolA/TonB C-terminal domain"/>
    <property type="match status" value="1"/>
</dbReference>
<keyword evidence="4" id="KW-1003">Cell membrane</keyword>
<organism evidence="13 14">
    <name type="scientific">Henriciella mobilis</name>
    <dbReference type="NCBI Taxonomy" id="2305467"/>
    <lineage>
        <taxon>Bacteria</taxon>
        <taxon>Pseudomonadati</taxon>
        <taxon>Pseudomonadota</taxon>
        <taxon>Alphaproteobacteria</taxon>
        <taxon>Hyphomonadales</taxon>
        <taxon>Hyphomonadaceae</taxon>
        <taxon>Henriciella</taxon>
    </lineage>
</organism>
<keyword evidence="6 11" id="KW-0812">Transmembrane</keyword>
<dbReference type="OrthoDB" id="7630804at2"/>
<evidence type="ECO:0000256" key="5">
    <source>
        <dbReference type="ARBA" id="ARBA00022519"/>
    </source>
</evidence>
<dbReference type="Pfam" id="PF03544">
    <property type="entry name" value="TonB_C"/>
    <property type="match status" value="1"/>
</dbReference>
<dbReference type="InterPro" id="IPR037682">
    <property type="entry name" value="TonB_C"/>
</dbReference>
<protein>
    <submittedName>
        <fullName evidence="13">Energy transducer TonB</fullName>
    </submittedName>
</protein>
<dbReference type="PROSITE" id="PS52015">
    <property type="entry name" value="TONB_CTD"/>
    <property type="match status" value="1"/>
</dbReference>
<dbReference type="GO" id="GO:0055085">
    <property type="term" value="P:transmembrane transport"/>
    <property type="evidence" value="ECO:0007669"/>
    <property type="project" value="InterPro"/>
</dbReference>
<dbReference type="NCBIfam" id="TIGR01352">
    <property type="entry name" value="tonB_Cterm"/>
    <property type="match status" value="1"/>
</dbReference>
<sequence>MFSNPIIRLVIGVPLAAIVVYALFTFMYSMINQDYEQPEVEEQRVLERITPSEEDTEVRTRSRNKAQRIDSADKPPPPPKMSASRSDIDLPTPNIQGAAPTELNVDRLDSLAIDPVAISDRDAQPIRPPVPTYPSRAAERGIEGSCDVRFDVDTRGRPYNVQADCTDSIFKREAERAVSRVEFAPKIVRGQPAERRNVVYPLEFTLQD</sequence>
<dbReference type="GO" id="GO:0098797">
    <property type="term" value="C:plasma membrane protein complex"/>
    <property type="evidence" value="ECO:0007669"/>
    <property type="project" value="TreeGrafter"/>
</dbReference>
<evidence type="ECO:0000256" key="3">
    <source>
        <dbReference type="ARBA" id="ARBA00022448"/>
    </source>
</evidence>
<evidence type="ECO:0000313" key="14">
    <source>
        <dbReference type="Proteomes" id="UP000266385"/>
    </source>
</evidence>
<dbReference type="InterPro" id="IPR006260">
    <property type="entry name" value="TonB/TolA_C"/>
</dbReference>
<dbReference type="EMBL" id="QWFX01000012">
    <property type="protein sequence ID" value="RIJ29340.1"/>
    <property type="molecule type" value="Genomic_DNA"/>
</dbReference>
<evidence type="ECO:0000256" key="7">
    <source>
        <dbReference type="ARBA" id="ARBA00022927"/>
    </source>
</evidence>
<keyword evidence="5" id="KW-0997">Cell inner membrane</keyword>
<evidence type="ECO:0000259" key="12">
    <source>
        <dbReference type="PROSITE" id="PS52015"/>
    </source>
</evidence>
<reference evidence="13 14" key="1">
    <citation type="submission" date="2018-08" db="EMBL/GenBank/DDBJ databases">
        <title>Henriciella mobilis sp. nov., isolated from seawater.</title>
        <authorList>
            <person name="Cheng H."/>
            <person name="Wu Y.-H."/>
            <person name="Xu X.-W."/>
            <person name="Guo L.-L."/>
        </authorList>
    </citation>
    <scope>NUCLEOTIDE SEQUENCE [LARGE SCALE GENOMIC DNA]</scope>
    <source>
        <strain evidence="13 14">JN25</strain>
    </source>
</reference>
<dbReference type="Proteomes" id="UP000266385">
    <property type="component" value="Unassembled WGS sequence"/>
</dbReference>
<dbReference type="InterPro" id="IPR051045">
    <property type="entry name" value="TonB-dependent_transducer"/>
</dbReference>
<evidence type="ECO:0000256" key="1">
    <source>
        <dbReference type="ARBA" id="ARBA00004383"/>
    </source>
</evidence>
<keyword evidence="14" id="KW-1185">Reference proteome</keyword>
<comment type="subcellular location">
    <subcellularLocation>
        <location evidence="1">Cell inner membrane</location>
        <topology evidence="1">Single-pass membrane protein</topology>
        <orientation evidence="1">Periplasmic side</orientation>
    </subcellularLocation>
</comment>
<evidence type="ECO:0000256" key="8">
    <source>
        <dbReference type="ARBA" id="ARBA00022989"/>
    </source>
</evidence>
<feature type="transmembrane region" description="Helical" evidence="11">
    <location>
        <begin position="6"/>
        <end position="28"/>
    </location>
</feature>
<evidence type="ECO:0000256" key="4">
    <source>
        <dbReference type="ARBA" id="ARBA00022475"/>
    </source>
</evidence>
<feature type="domain" description="TonB C-terminal" evidence="12">
    <location>
        <begin position="118"/>
        <end position="208"/>
    </location>
</feature>
<dbReference type="GO" id="GO:0031992">
    <property type="term" value="F:energy transducer activity"/>
    <property type="evidence" value="ECO:0007669"/>
    <property type="project" value="TreeGrafter"/>
</dbReference>
<dbReference type="PANTHER" id="PTHR33446:SF2">
    <property type="entry name" value="PROTEIN TONB"/>
    <property type="match status" value="1"/>
</dbReference>
<evidence type="ECO:0000313" key="13">
    <source>
        <dbReference type="EMBL" id="RIJ29340.1"/>
    </source>
</evidence>
<name>A0A399RCW9_9PROT</name>
<keyword evidence="9 11" id="KW-0472">Membrane</keyword>
<evidence type="ECO:0000256" key="9">
    <source>
        <dbReference type="ARBA" id="ARBA00023136"/>
    </source>
</evidence>
<keyword evidence="8 11" id="KW-1133">Transmembrane helix</keyword>
<keyword evidence="3" id="KW-0813">Transport</keyword>
<feature type="region of interest" description="Disordered" evidence="10">
    <location>
        <begin position="46"/>
        <end position="103"/>
    </location>
</feature>
<dbReference type="PANTHER" id="PTHR33446">
    <property type="entry name" value="PROTEIN TONB-RELATED"/>
    <property type="match status" value="1"/>
</dbReference>
<proteinExistence type="inferred from homology"/>
<evidence type="ECO:0000256" key="11">
    <source>
        <dbReference type="SAM" id="Phobius"/>
    </source>
</evidence>
<dbReference type="AlphaFoldDB" id="A0A399RCW9"/>
<dbReference type="RefSeq" id="WP_119376360.1">
    <property type="nucleotide sequence ID" value="NZ_QWFX01000012.1"/>
</dbReference>
<evidence type="ECO:0000256" key="6">
    <source>
        <dbReference type="ARBA" id="ARBA00022692"/>
    </source>
</evidence>
<keyword evidence="7" id="KW-0653">Protein transport</keyword>
<comment type="similarity">
    <text evidence="2">Belongs to the TonB family.</text>
</comment>
<evidence type="ECO:0000256" key="2">
    <source>
        <dbReference type="ARBA" id="ARBA00006555"/>
    </source>
</evidence>